<keyword evidence="10" id="KW-1185">Reference proteome</keyword>
<dbReference type="Proteomes" id="UP001422759">
    <property type="component" value="Unassembled WGS sequence"/>
</dbReference>
<keyword evidence="2" id="KW-0964">Secreted</keyword>
<evidence type="ECO:0000256" key="4">
    <source>
        <dbReference type="ARBA" id="ARBA00022801"/>
    </source>
</evidence>
<keyword evidence="6" id="KW-0720">Serine protease</keyword>
<dbReference type="PROSITE" id="PS01307">
    <property type="entry name" value="MOTA"/>
    <property type="match status" value="1"/>
</dbReference>
<dbReference type="Pfam" id="PF00089">
    <property type="entry name" value="Trypsin"/>
    <property type="match status" value="1"/>
</dbReference>
<dbReference type="PANTHER" id="PTHR24264:SF65">
    <property type="entry name" value="SRCR DOMAIN-CONTAINING PROTEIN"/>
    <property type="match status" value="1"/>
</dbReference>
<evidence type="ECO:0000313" key="9">
    <source>
        <dbReference type="EMBL" id="GAA2147624.1"/>
    </source>
</evidence>
<comment type="caution">
    <text evidence="9">The sequence shown here is derived from an EMBL/GenBank/DDBJ whole genome shotgun (WGS) entry which is preliminary data.</text>
</comment>
<comment type="subcellular location">
    <subcellularLocation>
        <location evidence="1">Secreted</location>
    </subcellularLocation>
</comment>
<dbReference type="GO" id="GO:0008233">
    <property type="term" value="F:peptidase activity"/>
    <property type="evidence" value="ECO:0007669"/>
    <property type="project" value="UniProtKB-KW"/>
</dbReference>
<dbReference type="GO" id="GO:0006508">
    <property type="term" value="P:proteolysis"/>
    <property type="evidence" value="ECO:0007669"/>
    <property type="project" value="UniProtKB-KW"/>
</dbReference>
<reference evidence="9 10" key="1">
    <citation type="journal article" date="2019" name="Int. J. Syst. Evol. Microbiol.">
        <title>The Global Catalogue of Microorganisms (GCM) 10K type strain sequencing project: providing services to taxonomists for standard genome sequencing and annotation.</title>
        <authorList>
            <consortium name="The Broad Institute Genomics Platform"/>
            <consortium name="The Broad Institute Genome Sequencing Center for Infectious Disease"/>
            <person name="Wu L."/>
            <person name="Ma J."/>
        </authorList>
    </citation>
    <scope>NUCLEOTIDE SEQUENCE [LARGE SCALE GENOMIC DNA]</scope>
    <source>
        <strain evidence="9 10">JCM 14560</strain>
    </source>
</reference>
<dbReference type="SUPFAM" id="SSF50494">
    <property type="entry name" value="Trypsin-like serine proteases"/>
    <property type="match status" value="1"/>
</dbReference>
<dbReference type="PRINTS" id="PR00722">
    <property type="entry name" value="CHYMOTRYPSIN"/>
</dbReference>
<dbReference type="InterPro" id="IPR050127">
    <property type="entry name" value="Serine_Proteases_S1"/>
</dbReference>
<evidence type="ECO:0000256" key="7">
    <source>
        <dbReference type="SAM" id="SignalP"/>
    </source>
</evidence>
<dbReference type="PROSITE" id="PS00134">
    <property type="entry name" value="TRYPSIN_HIS"/>
    <property type="match status" value="1"/>
</dbReference>
<keyword evidence="4 6" id="KW-0378">Hydrolase</keyword>
<dbReference type="Gene3D" id="2.40.10.10">
    <property type="entry name" value="Trypsin-like serine proteases"/>
    <property type="match status" value="1"/>
</dbReference>
<keyword evidence="7" id="KW-0732">Signal</keyword>
<dbReference type="PROSITE" id="PS00135">
    <property type="entry name" value="TRYPSIN_SER"/>
    <property type="match status" value="1"/>
</dbReference>
<dbReference type="InterPro" id="IPR043504">
    <property type="entry name" value="Peptidase_S1_PA_chymotrypsin"/>
</dbReference>
<feature type="signal peptide" evidence="7">
    <location>
        <begin position="1"/>
        <end position="35"/>
    </location>
</feature>
<dbReference type="SMART" id="SM00020">
    <property type="entry name" value="Tryp_SPc"/>
    <property type="match status" value="1"/>
</dbReference>
<evidence type="ECO:0000259" key="8">
    <source>
        <dbReference type="PROSITE" id="PS50240"/>
    </source>
</evidence>
<gene>
    <name evidence="9" type="ORF">GCM10009760_38680</name>
</gene>
<dbReference type="RefSeq" id="WP_344466666.1">
    <property type="nucleotide sequence ID" value="NZ_BAAANT010000022.1"/>
</dbReference>
<feature type="domain" description="Peptidase S1" evidence="8">
    <location>
        <begin position="48"/>
        <end position="289"/>
    </location>
</feature>
<evidence type="ECO:0000256" key="5">
    <source>
        <dbReference type="ARBA" id="ARBA00023157"/>
    </source>
</evidence>
<protein>
    <submittedName>
        <fullName evidence="9">Serine protease</fullName>
    </submittedName>
</protein>
<dbReference type="EMBL" id="BAAANT010000022">
    <property type="protein sequence ID" value="GAA2147624.1"/>
    <property type="molecule type" value="Genomic_DNA"/>
</dbReference>
<dbReference type="InterPro" id="IPR018114">
    <property type="entry name" value="TRYPSIN_HIS"/>
</dbReference>
<dbReference type="PANTHER" id="PTHR24264">
    <property type="entry name" value="TRYPSIN-RELATED"/>
    <property type="match status" value="1"/>
</dbReference>
<evidence type="ECO:0000256" key="3">
    <source>
        <dbReference type="ARBA" id="ARBA00022670"/>
    </source>
</evidence>
<evidence type="ECO:0000256" key="2">
    <source>
        <dbReference type="ARBA" id="ARBA00022525"/>
    </source>
</evidence>
<dbReference type="InterPro" id="IPR009003">
    <property type="entry name" value="Peptidase_S1_PA"/>
</dbReference>
<sequence>MLPTLDACSAPPHHGRRRRTVALALLATLPGPLLAFGAAAPAQAQRRIVGGQVATVADHPWMVALASRPQFGNGRSGQFCGGTLVAPTKVVTAAHCFYDERGNRTDRPELRVIVGRDDITGRKGRELTVVPSGIWIHPDYSFATNTQDVAVLTLADPQSGPFLDLVGQGEAEPYAAGTPAQVYGWGDTRGNGSYSRTLQGVEVPIVADGVCARAYPAGTGDGVFDARSMVCAGEPEGGKDACQGDSGGPLVVAGRLAGLVSWGTGCAEAAHPGVYTRMSAVADAVHAQL</sequence>
<evidence type="ECO:0000313" key="10">
    <source>
        <dbReference type="Proteomes" id="UP001422759"/>
    </source>
</evidence>
<accession>A0ABN2ZUL5</accession>
<dbReference type="InterPro" id="IPR033116">
    <property type="entry name" value="TRYPSIN_SER"/>
</dbReference>
<dbReference type="PROSITE" id="PS50240">
    <property type="entry name" value="TRYPSIN_DOM"/>
    <property type="match status" value="1"/>
</dbReference>
<dbReference type="InterPro" id="IPR001314">
    <property type="entry name" value="Peptidase_S1A"/>
</dbReference>
<feature type="chain" id="PRO_5047081132" evidence="7">
    <location>
        <begin position="36"/>
        <end position="289"/>
    </location>
</feature>
<organism evidence="9 10">
    <name type="scientific">Kitasatospora kazusensis</name>
    <dbReference type="NCBI Taxonomy" id="407974"/>
    <lineage>
        <taxon>Bacteria</taxon>
        <taxon>Bacillati</taxon>
        <taxon>Actinomycetota</taxon>
        <taxon>Actinomycetes</taxon>
        <taxon>Kitasatosporales</taxon>
        <taxon>Streptomycetaceae</taxon>
        <taxon>Kitasatospora</taxon>
    </lineage>
</organism>
<dbReference type="InterPro" id="IPR001254">
    <property type="entry name" value="Trypsin_dom"/>
</dbReference>
<proteinExistence type="predicted"/>
<name>A0ABN2ZUL5_9ACTN</name>
<evidence type="ECO:0000256" key="6">
    <source>
        <dbReference type="RuleBase" id="RU363034"/>
    </source>
</evidence>
<keyword evidence="3 6" id="KW-0645">Protease</keyword>
<evidence type="ECO:0000256" key="1">
    <source>
        <dbReference type="ARBA" id="ARBA00004613"/>
    </source>
</evidence>
<dbReference type="CDD" id="cd00190">
    <property type="entry name" value="Tryp_SPc"/>
    <property type="match status" value="1"/>
</dbReference>
<keyword evidence="5" id="KW-1015">Disulfide bond</keyword>
<dbReference type="InterPro" id="IPR000540">
    <property type="entry name" value="Flag_MotA_CS"/>
</dbReference>